<sequence>MWSEDSGLEASPGIVVGVDGSDQSLCALVWAAKEAQRRRSPLHVVTAYTVPIFAASSMDAGYTTMDDAIIREGAQSVLNKALERISQYNIEVFPRVETGDASAVLLELSEEAELMVVGSRGRGGFVGRLLGSVSSALPAHAKCPTVVVPLRTAGRLPEAGVRPPSGAPTVQTVEDVVVVGVDGSEQGRAASLVAAEQAASRGLPLQILCALPPFSGSLAWVPAPLDLEALHEEIAEQLRAGQAWLQSHFPELPMSVQLLDGPPAEIMIDRTADVELLVLGTRGRGGFTGMLMGSTSQSVLHHAKGPVMVVPDHEDPRLADRAAFGSLPQE</sequence>
<accession>A0A9X1M0K0</accession>
<evidence type="ECO:0000313" key="4">
    <source>
        <dbReference type="Proteomes" id="UP001139264"/>
    </source>
</evidence>
<organism evidence="3 4">
    <name type="scientific">Arthrobacter gengyunqii</name>
    <dbReference type="NCBI Taxonomy" id="2886940"/>
    <lineage>
        <taxon>Bacteria</taxon>
        <taxon>Bacillati</taxon>
        <taxon>Actinomycetota</taxon>
        <taxon>Actinomycetes</taxon>
        <taxon>Micrococcales</taxon>
        <taxon>Micrococcaceae</taxon>
        <taxon>Arthrobacter</taxon>
    </lineage>
</organism>
<dbReference type="RefSeq" id="WP_227907566.1">
    <property type="nucleotide sequence ID" value="NZ_CP095461.1"/>
</dbReference>
<dbReference type="Gene3D" id="3.40.50.620">
    <property type="entry name" value="HUPs"/>
    <property type="match status" value="2"/>
</dbReference>
<dbReference type="InterPro" id="IPR006015">
    <property type="entry name" value="Universal_stress_UspA"/>
</dbReference>
<dbReference type="AlphaFoldDB" id="A0A9X1M0K0"/>
<dbReference type="Pfam" id="PF00582">
    <property type="entry name" value="Usp"/>
    <property type="match status" value="2"/>
</dbReference>
<dbReference type="InterPro" id="IPR014729">
    <property type="entry name" value="Rossmann-like_a/b/a_fold"/>
</dbReference>
<evidence type="ECO:0000259" key="2">
    <source>
        <dbReference type="Pfam" id="PF00582"/>
    </source>
</evidence>
<dbReference type="InterPro" id="IPR006016">
    <property type="entry name" value="UspA"/>
</dbReference>
<dbReference type="PANTHER" id="PTHR46553">
    <property type="entry name" value="ADENINE NUCLEOTIDE ALPHA HYDROLASES-LIKE SUPERFAMILY PROTEIN"/>
    <property type="match status" value="1"/>
</dbReference>
<dbReference type="PANTHER" id="PTHR46553:SF3">
    <property type="entry name" value="ADENINE NUCLEOTIDE ALPHA HYDROLASES-LIKE SUPERFAMILY PROTEIN"/>
    <property type="match status" value="1"/>
</dbReference>
<comment type="similarity">
    <text evidence="1">Belongs to the universal stress protein A family.</text>
</comment>
<dbReference type="Proteomes" id="UP001139264">
    <property type="component" value="Unassembled WGS sequence"/>
</dbReference>
<comment type="caution">
    <text evidence="3">The sequence shown here is derived from an EMBL/GenBank/DDBJ whole genome shotgun (WGS) entry which is preliminary data.</text>
</comment>
<dbReference type="EMBL" id="JAJFZP010000005">
    <property type="protein sequence ID" value="MCC3268986.1"/>
    <property type="molecule type" value="Genomic_DNA"/>
</dbReference>
<name>A0A9X1M0K0_9MICC</name>
<dbReference type="PRINTS" id="PR01438">
    <property type="entry name" value="UNVRSLSTRESS"/>
</dbReference>
<gene>
    <name evidence="3" type="ORF">LJ751_06375</name>
</gene>
<reference evidence="3" key="1">
    <citation type="submission" date="2021-10" db="EMBL/GenBank/DDBJ databases">
        <title>Novel species in genus Arthrobacter.</title>
        <authorList>
            <person name="Liu Y."/>
        </authorList>
    </citation>
    <scope>NUCLEOTIDE SEQUENCE</scope>
    <source>
        <strain evidence="3">Zg-Y809</strain>
    </source>
</reference>
<proteinExistence type="inferred from homology"/>
<feature type="domain" description="UspA" evidence="2">
    <location>
        <begin position="177"/>
        <end position="311"/>
    </location>
</feature>
<evidence type="ECO:0000313" key="3">
    <source>
        <dbReference type="EMBL" id="MCC3268986.1"/>
    </source>
</evidence>
<protein>
    <submittedName>
        <fullName evidence="3">Universal stress protein</fullName>
    </submittedName>
</protein>
<dbReference type="SUPFAM" id="SSF52402">
    <property type="entry name" value="Adenine nucleotide alpha hydrolases-like"/>
    <property type="match status" value="2"/>
</dbReference>
<feature type="domain" description="UspA" evidence="2">
    <location>
        <begin position="14"/>
        <end position="149"/>
    </location>
</feature>
<evidence type="ECO:0000256" key="1">
    <source>
        <dbReference type="ARBA" id="ARBA00008791"/>
    </source>
</evidence>